<accession>A0A558DRM8</accession>
<dbReference type="Gene3D" id="3.40.50.2000">
    <property type="entry name" value="Glycogen Phosphorylase B"/>
    <property type="match status" value="2"/>
</dbReference>
<organism evidence="1 2">
    <name type="scientific">Sedimenticola selenatireducens</name>
    <dbReference type="NCBI Taxonomy" id="191960"/>
    <lineage>
        <taxon>Bacteria</taxon>
        <taxon>Pseudomonadati</taxon>
        <taxon>Pseudomonadota</taxon>
        <taxon>Gammaproteobacteria</taxon>
        <taxon>Chromatiales</taxon>
        <taxon>Sedimenticolaceae</taxon>
        <taxon>Sedimenticola</taxon>
    </lineage>
</organism>
<dbReference type="NCBIfam" id="TIGR03087">
    <property type="entry name" value="stp1"/>
    <property type="match status" value="1"/>
</dbReference>
<keyword evidence="1" id="KW-0808">Transferase</keyword>
<dbReference type="GO" id="GO:0016757">
    <property type="term" value="F:glycosyltransferase activity"/>
    <property type="evidence" value="ECO:0007669"/>
    <property type="project" value="TreeGrafter"/>
</dbReference>
<gene>
    <name evidence="1" type="ORF">FHP88_11930</name>
</gene>
<proteinExistence type="predicted"/>
<dbReference type="PANTHER" id="PTHR12526:SF600">
    <property type="entry name" value="GLYCOSYL TRANSFERASE GROUP 1"/>
    <property type="match status" value="1"/>
</dbReference>
<evidence type="ECO:0000313" key="1">
    <source>
        <dbReference type="EMBL" id="TVO73617.1"/>
    </source>
</evidence>
<dbReference type="CDD" id="cd03801">
    <property type="entry name" value="GT4_PimA-like"/>
    <property type="match status" value="1"/>
</dbReference>
<evidence type="ECO:0000313" key="2">
    <source>
        <dbReference type="Proteomes" id="UP000316649"/>
    </source>
</evidence>
<dbReference type="OrthoDB" id="9807209at2"/>
<dbReference type="PANTHER" id="PTHR12526">
    <property type="entry name" value="GLYCOSYLTRANSFERASE"/>
    <property type="match status" value="1"/>
</dbReference>
<comment type="caution">
    <text evidence="1">The sequence shown here is derived from an EMBL/GenBank/DDBJ whole genome shotgun (WGS) entry which is preliminary data.</text>
</comment>
<dbReference type="SUPFAM" id="SSF53756">
    <property type="entry name" value="UDP-Glycosyltransferase/glycogen phosphorylase"/>
    <property type="match status" value="1"/>
</dbReference>
<name>A0A558DRM8_9GAMM</name>
<keyword evidence="2" id="KW-1185">Reference proteome</keyword>
<protein>
    <submittedName>
        <fullName evidence="1">TIGR03087 family PEP-CTERM/XrtA system glycosyltransferase</fullName>
    </submittedName>
</protein>
<dbReference type="EMBL" id="VMNH01000013">
    <property type="protein sequence ID" value="TVO73617.1"/>
    <property type="molecule type" value="Genomic_DNA"/>
</dbReference>
<dbReference type="InterPro" id="IPR017521">
    <property type="entry name" value="Sugar_tfrase_PEP-CTERM_Stp1"/>
</dbReference>
<sequence>MKPPLLYLCHRIPYPPNKGDKIRSYHLLRYLCEHYEVYLGAFIDDPNDWKYVSVVNEMCSESLFLALNPSRAKIRSLTALVNGEALTLPYYFNRKMAEWVNQIVTQKHIERVIVYSSAMAQYVEENNSTITKRVIDFVDIDSDKWRQYAEKKTWPMNWIYRREAKKLLSYEKFISTSFDASLFVSSAEADLFRSLIATSDEEITYYNNGVDTDYFSPSSDFVNPYPEDRDIVVFTGAMDYWPNIDAVIWFAQEVLPEIARHNPDLYFYIVGSNPSENVRKLADLPRIEVTGRVEDIRPYLQFAKVAVAPMRVARGIQNKVLEAMAMEKTVVVTPQGYEGINAVIGTEVIIAENAQEMINIIPKVVSGDYPRMGSIARSRVQSDFNWEANLPIVGHWLEADKGNYDR</sequence>
<dbReference type="Pfam" id="PF13692">
    <property type="entry name" value="Glyco_trans_1_4"/>
    <property type="match status" value="1"/>
</dbReference>
<reference evidence="1 2" key="1">
    <citation type="submission" date="2019-07" db="EMBL/GenBank/DDBJ databases">
        <title>The pathways for chlorine oxyanion respiration interact through the shared metabolite chlorate.</title>
        <authorList>
            <person name="Barnum T.P."/>
            <person name="Cheng Y."/>
            <person name="Hill K.A."/>
            <person name="Lucas L.N."/>
            <person name="Carlson H.K."/>
            <person name="Coates J.D."/>
        </authorList>
    </citation>
    <scope>NUCLEOTIDE SEQUENCE [LARGE SCALE GENOMIC DNA]</scope>
    <source>
        <strain evidence="1 2">BK-1</strain>
    </source>
</reference>
<dbReference type="Proteomes" id="UP000316649">
    <property type="component" value="Unassembled WGS sequence"/>
</dbReference>
<dbReference type="AlphaFoldDB" id="A0A558DRM8"/>